<comment type="subcellular location">
    <subcellularLocation>
        <location evidence="14">Endoplasmic reticulum membrane</location>
        <topology evidence="14">Multi-pass membrane protein</topology>
    </subcellularLocation>
    <subcellularLocation>
        <location evidence="1">Membrane</location>
        <topology evidence="1">Multi-pass membrane protein</topology>
    </subcellularLocation>
</comment>
<feature type="transmembrane region" description="Helical" evidence="14">
    <location>
        <begin position="12"/>
        <end position="35"/>
    </location>
</feature>
<dbReference type="PANTHER" id="PTHR11035">
    <property type="entry name" value="VERY-LONG-CHAIN (3R)-3-HYDROXYACYL-COA DEHYDRATASE"/>
    <property type="match status" value="1"/>
</dbReference>
<comment type="caution">
    <text evidence="15">The sequence shown here is derived from an EMBL/GenBank/DDBJ whole genome shotgun (WGS) entry which is preliminary data.</text>
</comment>
<evidence type="ECO:0000256" key="10">
    <source>
        <dbReference type="ARBA" id="ARBA00023136"/>
    </source>
</evidence>
<keyword evidence="14" id="KW-0256">Endoplasmic reticulum</keyword>
<evidence type="ECO:0000256" key="9">
    <source>
        <dbReference type="ARBA" id="ARBA00023098"/>
    </source>
</evidence>
<dbReference type="GO" id="GO:0030148">
    <property type="term" value="P:sphingolipid biosynthetic process"/>
    <property type="evidence" value="ECO:0007669"/>
    <property type="project" value="TreeGrafter"/>
</dbReference>
<protein>
    <recommendedName>
        <fullName evidence="4 14">Very-long-chain (3R)-3-hydroxyacyl-CoA dehydratase</fullName>
        <ecNumber evidence="4 14">4.2.1.134</ecNumber>
    </recommendedName>
</protein>
<evidence type="ECO:0000256" key="2">
    <source>
        <dbReference type="ARBA" id="ARBA00005194"/>
    </source>
</evidence>
<evidence type="ECO:0000256" key="4">
    <source>
        <dbReference type="ARBA" id="ARBA00013122"/>
    </source>
</evidence>
<comment type="caution">
    <text evidence="14">Lacks conserved residue(s) required for the propagation of feature annotation.</text>
</comment>
<evidence type="ECO:0000256" key="8">
    <source>
        <dbReference type="ARBA" id="ARBA00022989"/>
    </source>
</evidence>
<dbReference type="PANTHER" id="PTHR11035:SF3">
    <property type="entry name" value="VERY-LONG-CHAIN (3R)-3-HYDROXYACYL-COA DEHYDRATASE"/>
    <property type="match status" value="1"/>
</dbReference>
<dbReference type="RefSeq" id="XP_052905931.1">
    <property type="nucleotide sequence ID" value="XM_053048106.1"/>
</dbReference>
<evidence type="ECO:0000256" key="12">
    <source>
        <dbReference type="ARBA" id="ARBA00023239"/>
    </source>
</evidence>
<dbReference type="UniPathway" id="UPA00094"/>
<keyword evidence="5 14" id="KW-0444">Lipid biosynthesis</keyword>
<evidence type="ECO:0000313" key="15">
    <source>
        <dbReference type="EMBL" id="KFG27376.1"/>
    </source>
</evidence>
<keyword evidence="9 14" id="KW-0443">Lipid metabolism</keyword>
<comment type="similarity">
    <text evidence="3 14">Belongs to the very long-chain fatty acids dehydratase HACD family.</text>
</comment>
<comment type="catalytic activity">
    <reaction evidence="13 14">
        <text>a very-long-chain (3R)-3-hydroxyacyl-CoA = a very-long-chain (2E)-enoyl-CoA + H2O</text>
        <dbReference type="Rhea" id="RHEA:45812"/>
        <dbReference type="ChEBI" id="CHEBI:15377"/>
        <dbReference type="ChEBI" id="CHEBI:83728"/>
        <dbReference type="ChEBI" id="CHEBI:85440"/>
        <dbReference type="EC" id="4.2.1.134"/>
    </reaction>
</comment>
<dbReference type="HOGENOM" id="CLU_1390580_0_0_1"/>
<keyword evidence="11 14" id="KW-0275">Fatty acid biosynthesis</keyword>
<dbReference type="GO" id="GO:0005789">
    <property type="term" value="C:endoplasmic reticulum membrane"/>
    <property type="evidence" value="ECO:0007669"/>
    <property type="project" value="UniProtKB-SubCell"/>
</dbReference>
<evidence type="ECO:0000256" key="1">
    <source>
        <dbReference type="ARBA" id="ARBA00004141"/>
    </source>
</evidence>
<dbReference type="Proteomes" id="UP000054524">
    <property type="component" value="Unassembled WGS sequence"/>
</dbReference>
<reference evidence="15 16" key="1">
    <citation type="journal article" date="2014" name="Genome Announc.">
        <title>Genome Sequence of the Microsporidian Species Nematocida sp1 Strain ERTm6 (ATCC PRA-372).</title>
        <authorList>
            <person name="Bakowski M.A."/>
            <person name="Priest M."/>
            <person name="Young S."/>
            <person name="Cuomo C.A."/>
            <person name="Troemel E.R."/>
        </authorList>
    </citation>
    <scope>NUCLEOTIDE SEQUENCE [LARGE SCALE GENOMIC DNA]</scope>
    <source>
        <strain evidence="15 16">ERTm6</strain>
    </source>
</reference>
<evidence type="ECO:0000256" key="5">
    <source>
        <dbReference type="ARBA" id="ARBA00022516"/>
    </source>
</evidence>
<evidence type="ECO:0000256" key="11">
    <source>
        <dbReference type="ARBA" id="ARBA00023160"/>
    </source>
</evidence>
<evidence type="ECO:0000313" key="16">
    <source>
        <dbReference type="Proteomes" id="UP000054524"/>
    </source>
</evidence>
<dbReference type="InterPro" id="IPR007482">
    <property type="entry name" value="Tyr_Pase-like_PTPLA"/>
</dbReference>
<dbReference type="EC" id="4.2.1.134" evidence="4 14"/>
<keyword evidence="7 14" id="KW-0276">Fatty acid metabolism</keyword>
<gene>
    <name evidence="15" type="ORF">NESG_00454</name>
</gene>
<evidence type="ECO:0000256" key="6">
    <source>
        <dbReference type="ARBA" id="ARBA00022692"/>
    </source>
</evidence>
<keyword evidence="10 14" id="KW-0472">Membrane</keyword>
<evidence type="ECO:0000256" key="13">
    <source>
        <dbReference type="ARBA" id="ARBA00036671"/>
    </source>
</evidence>
<evidence type="ECO:0000256" key="7">
    <source>
        <dbReference type="ARBA" id="ARBA00022832"/>
    </source>
</evidence>
<comment type="pathway">
    <text evidence="2 14">Lipid metabolism; fatty acid biosynthesis.</text>
</comment>
<name>A0A086J5F8_NEMA1</name>
<sequence length="199" mass="22859">MGVSVLKKAFSLYLVRVFFNLFGMAVSWLVISIGLDLLSESFDLFIPREYLFFLSGYSRKTYQNTLVIAQELYMFELILSVFGITSQCFVTSAMQIGSRVFISRCACTHNNRIITGLMALIWGVSDMIRFLYYGCHLLKKPRYISSLILYPVGIFCEIFLMVYMRSILTLIGLVTYIPGIRYLYGRIREKSKTVSGKSK</sequence>
<keyword evidence="6 14" id="KW-0812">Transmembrane</keyword>
<keyword evidence="8 14" id="KW-1133">Transmembrane helix</keyword>
<evidence type="ECO:0000256" key="14">
    <source>
        <dbReference type="RuleBase" id="RU363109"/>
    </source>
</evidence>
<feature type="transmembrane region" description="Helical" evidence="14">
    <location>
        <begin position="72"/>
        <end position="92"/>
    </location>
</feature>
<dbReference type="EMBL" id="AKIJ01000001">
    <property type="protein sequence ID" value="KFG27376.1"/>
    <property type="molecule type" value="Genomic_DNA"/>
</dbReference>
<dbReference type="OrthoDB" id="46988at2759"/>
<dbReference type="GO" id="GO:0030497">
    <property type="term" value="P:fatty acid elongation"/>
    <property type="evidence" value="ECO:0007669"/>
    <property type="project" value="TreeGrafter"/>
</dbReference>
<comment type="function">
    <text evidence="14">Catalyzes the third of the four reactions of the long-chain fatty acids elongation cycle. This endoplasmic reticulum-bound enzymatic process, allows the addition of two carbons to the chain of long- and very long-chain fatty acids/VLCFAs per cycle. This enzyme catalyzes the dehydration of the 3-hydroxyacyl-CoA intermediate into trans-2,3-enoyl-CoA, within each cycle of fatty acid elongation. Thereby, it participates to the production of VLCFAs of different chain lengths that are involved in multiple biological processes as precursors of membrane lipids and lipid mediators.</text>
</comment>
<dbReference type="GO" id="GO:0102158">
    <property type="term" value="F:very-long-chain (3R)-3-hydroxyacyl-CoA dehydratase activity"/>
    <property type="evidence" value="ECO:0007669"/>
    <property type="project" value="UniProtKB-EC"/>
</dbReference>
<keyword evidence="16" id="KW-1185">Reference proteome</keyword>
<accession>A0A086J5F8</accession>
<dbReference type="GeneID" id="77675427"/>
<feature type="transmembrane region" description="Helical" evidence="14">
    <location>
        <begin position="113"/>
        <end position="132"/>
    </location>
</feature>
<organism evidence="15 16">
    <name type="scientific">Nematocida ausubeli (strain ATCC PRA-371 / ERTm2)</name>
    <name type="common">Nematode killer fungus</name>
    <dbReference type="NCBI Taxonomy" id="1913371"/>
    <lineage>
        <taxon>Eukaryota</taxon>
        <taxon>Fungi</taxon>
        <taxon>Fungi incertae sedis</taxon>
        <taxon>Microsporidia</taxon>
        <taxon>Nematocida</taxon>
    </lineage>
</organism>
<dbReference type="AlphaFoldDB" id="A0A086J5F8"/>
<proteinExistence type="inferred from homology"/>
<dbReference type="Pfam" id="PF04387">
    <property type="entry name" value="PTPLA"/>
    <property type="match status" value="1"/>
</dbReference>
<dbReference type="GO" id="GO:0042761">
    <property type="term" value="P:very long-chain fatty acid biosynthetic process"/>
    <property type="evidence" value="ECO:0007669"/>
    <property type="project" value="TreeGrafter"/>
</dbReference>
<evidence type="ECO:0000256" key="3">
    <source>
        <dbReference type="ARBA" id="ARBA00007811"/>
    </source>
</evidence>
<feature type="transmembrane region" description="Helical" evidence="14">
    <location>
        <begin position="152"/>
        <end position="177"/>
    </location>
</feature>
<keyword evidence="12 14" id="KW-0456">Lyase</keyword>